<keyword evidence="2" id="KW-0472">Membrane</keyword>
<accession>A0A2V3IWK1</accession>
<sequence>MTSAERMTELADSPELVFPVYALVLTPLALYVYHDILDRRWRPVWRLSRYLVAYILLYICAGSGLVFYIVVQARYGEDYKEVGASALALILGTYGAWRLVRLVRIIIAHRSLVKILQRIDCSLAAETGLQPVGLEYHLFRHPRTVLPLRLQHTHWRYESRHDFISSSLFDDDYPGDAAARIRWLACFGGRVVVLQDDADECASRVALWMRLVLRRPRSEPWRLLTSTSPLVQGQLYRAGLGEALRALITYGSAKEAPAHANLNPAEVLLNKFGKHALTEAGIGFFWIASEMGVEEMSQVLAEMPPRWMRGVTQNGKQLMFELVMSLILCEMPRPTDDGLNWILSLPVLEWRRDVANLKVWNKMSEICADAVCKVMPTYTLHGPSPPKEEIFEIVRQGVFALQEATSKEYGFQGDIVGLSLIELIRASYRSGYIAEKLLGKALESELKRHDYETAGLQIYKAEIVTGLFSILLQLGQEDNEQYEACFSEMKSTWDVNPKIIDVFLALRERAKREMQASFYLDELAQSRCWFLGERNCQCEDPATAFGTSFTTAMEISPLVIHMLRHYIKNKPTVHILKGHANPDRYNEHWMRWKRTQAYELSGSGEATISESGGSGERAGGDVVLKL</sequence>
<protein>
    <submittedName>
        <fullName evidence="3">Uncharacterized protein</fullName>
    </submittedName>
</protein>
<organism evidence="3 4">
    <name type="scientific">Gracilariopsis chorda</name>
    <dbReference type="NCBI Taxonomy" id="448386"/>
    <lineage>
        <taxon>Eukaryota</taxon>
        <taxon>Rhodophyta</taxon>
        <taxon>Florideophyceae</taxon>
        <taxon>Rhodymeniophycidae</taxon>
        <taxon>Gracilariales</taxon>
        <taxon>Gracilariaceae</taxon>
        <taxon>Gracilariopsis</taxon>
    </lineage>
</organism>
<keyword evidence="2" id="KW-0812">Transmembrane</keyword>
<proteinExistence type="predicted"/>
<keyword evidence="4" id="KW-1185">Reference proteome</keyword>
<gene>
    <name evidence="3" type="ORF">BWQ96_03747</name>
</gene>
<dbReference type="Proteomes" id="UP000247409">
    <property type="component" value="Unassembled WGS sequence"/>
</dbReference>
<name>A0A2V3IWK1_9FLOR</name>
<dbReference type="OrthoDB" id="10415667at2759"/>
<evidence type="ECO:0000313" key="4">
    <source>
        <dbReference type="Proteomes" id="UP000247409"/>
    </source>
</evidence>
<comment type="caution">
    <text evidence="3">The sequence shown here is derived from an EMBL/GenBank/DDBJ whole genome shotgun (WGS) entry which is preliminary data.</text>
</comment>
<evidence type="ECO:0000256" key="1">
    <source>
        <dbReference type="SAM" id="MobiDB-lite"/>
    </source>
</evidence>
<evidence type="ECO:0000313" key="3">
    <source>
        <dbReference type="EMBL" id="PXF46512.1"/>
    </source>
</evidence>
<evidence type="ECO:0000256" key="2">
    <source>
        <dbReference type="SAM" id="Phobius"/>
    </source>
</evidence>
<reference evidence="3 4" key="1">
    <citation type="journal article" date="2018" name="Mol. Biol. Evol.">
        <title>Analysis of the draft genome of the red seaweed Gracilariopsis chorda provides insights into genome size evolution in Rhodophyta.</title>
        <authorList>
            <person name="Lee J."/>
            <person name="Yang E.C."/>
            <person name="Graf L."/>
            <person name="Yang J.H."/>
            <person name="Qiu H."/>
            <person name="Zel Zion U."/>
            <person name="Chan C.X."/>
            <person name="Stephens T.G."/>
            <person name="Weber A.P.M."/>
            <person name="Boo G.H."/>
            <person name="Boo S.M."/>
            <person name="Kim K.M."/>
            <person name="Shin Y."/>
            <person name="Jung M."/>
            <person name="Lee S.J."/>
            <person name="Yim H.S."/>
            <person name="Lee J.H."/>
            <person name="Bhattacharya D."/>
            <person name="Yoon H.S."/>
        </authorList>
    </citation>
    <scope>NUCLEOTIDE SEQUENCE [LARGE SCALE GENOMIC DNA]</scope>
    <source>
        <strain evidence="3 4">SKKU-2015</strain>
        <tissue evidence="3">Whole body</tissue>
    </source>
</reference>
<feature type="transmembrane region" description="Helical" evidence="2">
    <location>
        <begin position="16"/>
        <end position="37"/>
    </location>
</feature>
<dbReference type="EMBL" id="NBIV01000037">
    <property type="protein sequence ID" value="PXF46512.1"/>
    <property type="molecule type" value="Genomic_DNA"/>
</dbReference>
<dbReference type="AlphaFoldDB" id="A0A2V3IWK1"/>
<feature type="transmembrane region" description="Helical" evidence="2">
    <location>
        <begin position="49"/>
        <end position="70"/>
    </location>
</feature>
<feature type="region of interest" description="Disordered" evidence="1">
    <location>
        <begin position="603"/>
        <end position="626"/>
    </location>
</feature>
<keyword evidence="2" id="KW-1133">Transmembrane helix</keyword>